<evidence type="ECO:0000313" key="4">
    <source>
        <dbReference type="EMBL" id="MBV4360257.1"/>
    </source>
</evidence>
<keyword evidence="1" id="KW-0812">Transmembrane</keyword>
<feature type="domain" description="SMODS and SLOG-associating 2TM effector" evidence="3">
    <location>
        <begin position="15"/>
        <end position="169"/>
    </location>
</feature>
<keyword evidence="5" id="KW-1185">Reference proteome</keyword>
<organism evidence="4 5">
    <name type="scientific">Pinibacter aurantiacus</name>
    <dbReference type="NCBI Taxonomy" id="2851599"/>
    <lineage>
        <taxon>Bacteria</taxon>
        <taxon>Pseudomonadati</taxon>
        <taxon>Bacteroidota</taxon>
        <taxon>Chitinophagia</taxon>
        <taxon>Chitinophagales</taxon>
        <taxon>Chitinophagaceae</taxon>
        <taxon>Pinibacter</taxon>
    </lineage>
</organism>
<name>A0A9E2W9U8_9BACT</name>
<evidence type="ECO:0000259" key="2">
    <source>
        <dbReference type="Pfam" id="PF18181"/>
    </source>
</evidence>
<evidence type="ECO:0000313" key="5">
    <source>
        <dbReference type="Proteomes" id="UP000812270"/>
    </source>
</evidence>
<dbReference type="InterPro" id="IPR041116">
    <property type="entry name" value="SLATT_3"/>
</dbReference>
<protein>
    <submittedName>
        <fullName evidence="4">DUF4231 domain-containing protein</fullName>
    </submittedName>
</protein>
<evidence type="ECO:0000256" key="1">
    <source>
        <dbReference type="SAM" id="Phobius"/>
    </source>
</evidence>
<feature type="transmembrane region" description="Helical" evidence="1">
    <location>
        <begin position="225"/>
        <end position="244"/>
    </location>
</feature>
<proteinExistence type="predicted"/>
<dbReference type="AlphaFoldDB" id="A0A9E2W9U8"/>
<dbReference type="InterPro" id="IPR040884">
    <property type="entry name" value="SLATT_1"/>
</dbReference>
<reference evidence="4" key="1">
    <citation type="submission" date="2021-06" db="EMBL/GenBank/DDBJ databases">
        <authorList>
            <person name="Huq M.A."/>
        </authorList>
    </citation>
    <scope>NUCLEOTIDE SEQUENCE</scope>
    <source>
        <strain evidence="4">MAH-26</strain>
    </source>
</reference>
<gene>
    <name evidence="4" type="ORF">KTO63_24035</name>
</gene>
<dbReference type="Pfam" id="PF18184">
    <property type="entry name" value="SLATT_3"/>
    <property type="match status" value="1"/>
</dbReference>
<feature type="transmembrane region" description="Helical" evidence="1">
    <location>
        <begin position="60"/>
        <end position="81"/>
    </location>
</feature>
<keyword evidence="1" id="KW-0472">Membrane</keyword>
<feature type="transmembrane region" description="Helical" evidence="1">
    <location>
        <begin position="31"/>
        <end position="54"/>
    </location>
</feature>
<feature type="transmembrane region" description="Helical" evidence="1">
    <location>
        <begin position="198"/>
        <end position="219"/>
    </location>
</feature>
<dbReference type="NCBIfam" id="NF033634">
    <property type="entry name" value="SLATT_1"/>
    <property type="match status" value="1"/>
</dbReference>
<dbReference type="NCBIfam" id="NF033610">
    <property type="entry name" value="SLATT_3"/>
    <property type="match status" value="1"/>
</dbReference>
<keyword evidence="1" id="KW-1133">Transmembrane helix</keyword>
<dbReference type="EMBL" id="JAHSPG010000018">
    <property type="protein sequence ID" value="MBV4360257.1"/>
    <property type="molecule type" value="Genomic_DNA"/>
</dbReference>
<dbReference type="RefSeq" id="WP_217794527.1">
    <property type="nucleotide sequence ID" value="NZ_JAHSPG010000018.1"/>
</dbReference>
<evidence type="ECO:0000259" key="3">
    <source>
        <dbReference type="Pfam" id="PF18184"/>
    </source>
</evidence>
<accession>A0A9E2W9U8</accession>
<dbReference type="Pfam" id="PF18181">
    <property type="entry name" value="SLATT_1"/>
    <property type="match status" value="1"/>
</dbReference>
<comment type="caution">
    <text evidence="4">The sequence shown here is derived from an EMBL/GenBank/DDBJ whole genome shotgun (WGS) entry which is preliminary data.</text>
</comment>
<sequence>MASTIRPISEQDFTGLYIASDKASKNAQKSYVTVVATVLALTIFASALAIYNYQCAYSKRLLYTISGISLLISMLLTIILLTKKFEDFWYQGRALAESCKTLSWRFMTCSELFENTVPLATAKQRFTNRIDDLGKEFTELNKAMSADLINNAVITQLMLDIRSLSLNDRIKYYIRNRIEDQKLWYSQKASFNLKKYNLWFFLIIATQGLSLASVVFLISNPDSNWNFVGFFTTVSAAFLSWLQLKRHQELKQAYTTASQELNIIASLADDISSEQEFSKFVLDSENAISREHTLWLAQRRK</sequence>
<dbReference type="Proteomes" id="UP000812270">
    <property type="component" value="Unassembled WGS sequence"/>
</dbReference>
<feature type="domain" description="SMODS and SLOG-associating 2TM effector" evidence="2">
    <location>
        <begin position="173"/>
        <end position="295"/>
    </location>
</feature>